<dbReference type="GO" id="GO:0050778">
    <property type="term" value="P:positive regulation of immune response"/>
    <property type="evidence" value="ECO:0007669"/>
    <property type="project" value="UniProtKB-ARBA"/>
</dbReference>
<protein>
    <recommendedName>
        <fullName evidence="15">Forkhead box protein O</fullName>
    </recommendedName>
</protein>
<keyword evidence="19" id="KW-1185">Reference proteome</keyword>
<evidence type="ECO:0000256" key="1">
    <source>
        <dbReference type="ARBA" id="ARBA00004123"/>
    </source>
</evidence>
<keyword evidence="8" id="KW-0805">Transcription regulation</keyword>
<dbReference type="Pfam" id="PF00250">
    <property type="entry name" value="Forkhead"/>
    <property type="match status" value="1"/>
</dbReference>
<dbReference type="RefSeq" id="XP_037891722.1">
    <property type="nucleotide sequence ID" value="XM_038035794.1"/>
</dbReference>
<feature type="compositionally biased region" description="Low complexity" evidence="17">
    <location>
        <begin position="555"/>
        <end position="577"/>
    </location>
</feature>
<evidence type="ECO:0000256" key="11">
    <source>
        <dbReference type="ARBA" id="ARBA00023163"/>
    </source>
</evidence>
<keyword evidence="10" id="KW-0010">Activator</keyword>
<evidence type="ECO:0000256" key="4">
    <source>
        <dbReference type="ARBA" id="ARBA00022490"/>
    </source>
</evidence>
<gene>
    <name evidence="20 21" type="primary">LOC119638786</name>
</gene>
<feature type="DNA-binding region" description="Fork-head" evidence="16">
    <location>
        <begin position="93"/>
        <end position="199"/>
    </location>
</feature>
<keyword evidence="3" id="KW-0217">Developmental protein</keyword>
<dbReference type="KEGG" id="gfs:119638786"/>
<dbReference type="PANTHER" id="PTHR45767:SF2">
    <property type="entry name" value="FORKHEAD BOX PROTEIN O"/>
    <property type="match status" value="1"/>
</dbReference>
<evidence type="ECO:0000256" key="16">
    <source>
        <dbReference type="PROSITE-ProRule" id="PRU00089"/>
    </source>
</evidence>
<evidence type="ECO:0000256" key="10">
    <source>
        <dbReference type="ARBA" id="ARBA00023159"/>
    </source>
</evidence>
<evidence type="ECO:0000259" key="18">
    <source>
        <dbReference type="PROSITE" id="PS50039"/>
    </source>
</evidence>
<evidence type="ECO:0000256" key="7">
    <source>
        <dbReference type="ARBA" id="ARBA00022782"/>
    </source>
</evidence>
<dbReference type="GO" id="GO:0005634">
    <property type="term" value="C:nucleus"/>
    <property type="evidence" value="ECO:0007669"/>
    <property type="project" value="UniProtKB-SubCell"/>
</dbReference>
<evidence type="ECO:0000256" key="13">
    <source>
        <dbReference type="ARBA" id="ARBA00023306"/>
    </source>
</evidence>
<feature type="region of interest" description="Disordered" evidence="17">
    <location>
        <begin position="1"/>
        <end position="20"/>
    </location>
</feature>
<keyword evidence="9 16" id="KW-0238">DNA-binding</keyword>
<dbReference type="GeneID" id="119638786"/>
<feature type="compositionally biased region" description="Polar residues" evidence="17">
    <location>
        <begin position="33"/>
        <end position="43"/>
    </location>
</feature>
<evidence type="ECO:0000313" key="21">
    <source>
        <dbReference type="RefSeq" id="XP_037891724.1"/>
    </source>
</evidence>
<dbReference type="PROSITE" id="PS50039">
    <property type="entry name" value="FORK_HEAD_3"/>
    <property type="match status" value="1"/>
</dbReference>
<dbReference type="GO" id="GO:0005737">
    <property type="term" value="C:cytoplasm"/>
    <property type="evidence" value="ECO:0007669"/>
    <property type="project" value="UniProtKB-SubCell"/>
</dbReference>
<dbReference type="SUPFAM" id="SSF46785">
    <property type="entry name" value="Winged helix' DNA-binding domain"/>
    <property type="match status" value="1"/>
</dbReference>
<evidence type="ECO:0000256" key="6">
    <source>
        <dbReference type="ARBA" id="ARBA00022604"/>
    </source>
</evidence>
<accession>A0A9C6DU93</accession>
<feature type="region of interest" description="Disordered" evidence="17">
    <location>
        <begin position="555"/>
        <end position="581"/>
    </location>
</feature>
<keyword evidence="13" id="KW-0131">Cell cycle</keyword>
<keyword evidence="4" id="KW-0963">Cytoplasm</keyword>
<sequence>MEGFAHDWPTPPRSDNNALHMDLVAELHDGSFEPQTRARSNTWPCPRPENFMDPPDELDSTKASNQQLTGSDPQQTTQNVNAAKKNSSRRNAWGNLSYADLITHAIGSATDKRLTLSQIYEWMVQNVPYFKDKGDSNSSAGWKNSIRHNLSLHNRFMRVQNEGTGKSSWWMLNPDAKPGKSVRRRAASMETSRYEKRRGRAKKRVEALRQAGVTGVVLNDNTPSPSSSVSEGLDQFPESPLHSGYPISPDFRQRASSNASSCGRLSPRPALVGLELDWNFSPDYQNAPINSAQSTTLDQLAGSIAEELKLQKDMMQQGFSAASSIASQPPPPPYPSNQQAYNINGPISQGYNSLQIQQCMLHRSLTCTCLHNSRDGLSPNSVTTMSPAYPNSEPSSDSLNTYSGVVMDNSSMVTTGTNSVLLIQQQQQQRQQQQHQHQNQSLTANLEDNNCASTLIGQCMEALNNETPIVEFNIDNFQGGLECNIEELMQHEMSIDGLLDINIPLTAVSSNASTNTLNSSNNGLIGCVNTANNITAADMVTAHQQLNQLQAQLQQQQQQQQSHSQQQSQQLPPLLNSGNNTAALTSGLELSTQSSGANMNARVQYTQSSVVTPPSWVH</sequence>
<dbReference type="InterPro" id="IPR036390">
    <property type="entry name" value="WH_DNA-bd_sf"/>
</dbReference>
<feature type="region of interest" description="Disordered" evidence="17">
    <location>
        <begin position="170"/>
        <end position="202"/>
    </location>
</feature>
<dbReference type="CDD" id="cd20032">
    <property type="entry name" value="FH_FOXO"/>
    <property type="match status" value="1"/>
</dbReference>
<dbReference type="InterPro" id="IPR030456">
    <property type="entry name" value="TF_fork_head_CS_2"/>
</dbReference>
<dbReference type="GO" id="GO:0030154">
    <property type="term" value="P:cell differentiation"/>
    <property type="evidence" value="ECO:0007669"/>
    <property type="project" value="UniProtKB-KW"/>
</dbReference>
<dbReference type="FunFam" id="1.10.10.10:FF:000032">
    <property type="entry name" value="Forkhead box protein O4"/>
    <property type="match status" value="1"/>
</dbReference>
<keyword evidence="6" id="KW-0341">Growth regulation</keyword>
<comment type="subcellular location">
    <subcellularLocation>
        <location evidence="2">Cytoplasm</location>
    </subcellularLocation>
    <subcellularLocation>
        <location evidence="1 16">Nucleus</location>
    </subcellularLocation>
</comment>
<keyword evidence="7" id="KW-0221">Differentiation</keyword>
<dbReference type="GO" id="GO:0009896">
    <property type="term" value="P:positive regulation of catabolic process"/>
    <property type="evidence" value="ECO:0007669"/>
    <property type="project" value="UniProtKB-ARBA"/>
</dbReference>
<dbReference type="PRINTS" id="PR00053">
    <property type="entry name" value="FORKHEAD"/>
</dbReference>
<reference evidence="20 21" key="1">
    <citation type="submission" date="2025-04" db="UniProtKB">
        <authorList>
            <consortium name="RefSeq"/>
        </authorList>
    </citation>
    <scope>IDENTIFICATION</scope>
    <source>
        <tissue evidence="20 21">Whole body pupa</tissue>
    </source>
</reference>
<keyword evidence="5" id="KW-0597">Phosphoprotein</keyword>
<dbReference type="InterPro" id="IPR001766">
    <property type="entry name" value="Fork_head_dom"/>
</dbReference>
<dbReference type="GO" id="GO:0034599">
    <property type="term" value="P:cellular response to oxidative stress"/>
    <property type="evidence" value="ECO:0007669"/>
    <property type="project" value="UniProtKB-ARBA"/>
</dbReference>
<organism evidence="19 20">
    <name type="scientific">Glossina fuscipes</name>
    <dbReference type="NCBI Taxonomy" id="7396"/>
    <lineage>
        <taxon>Eukaryota</taxon>
        <taxon>Metazoa</taxon>
        <taxon>Ecdysozoa</taxon>
        <taxon>Arthropoda</taxon>
        <taxon>Hexapoda</taxon>
        <taxon>Insecta</taxon>
        <taxon>Pterygota</taxon>
        <taxon>Neoptera</taxon>
        <taxon>Endopterygota</taxon>
        <taxon>Diptera</taxon>
        <taxon>Brachycera</taxon>
        <taxon>Muscomorpha</taxon>
        <taxon>Hippoboscoidea</taxon>
        <taxon>Glossinidae</taxon>
        <taxon>Glossina</taxon>
    </lineage>
</organism>
<dbReference type="GO" id="GO:0040015">
    <property type="term" value="P:negative regulation of multicellular organism growth"/>
    <property type="evidence" value="ECO:0007669"/>
    <property type="project" value="UniProtKB-ARBA"/>
</dbReference>
<evidence type="ECO:0000256" key="17">
    <source>
        <dbReference type="SAM" id="MobiDB-lite"/>
    </source>
</evidence>
<feature type="region of interest" description="Disordered" evidence="17">
    <location>
        <begin position="28"/>
        <end position="88"/>
    </location>
</feature>
<keyword evidence="12 16" id="KW-0539">Nucleus</keyword>
<name>A0A9C6DU93_9MUSC</name>
<dbReference type="GO" id="GO:0008286">
    <property type="term" value="P:insulin receptor signaling pathway"/>
    <property type="evidence" value="ECO:0007669"/>
    <property type="project" value="UniProtKB-ARBA"/>
</dbReference>
<dbReference type="AlphaFoldDB" id="A0A9C6DU93"/>
<dbReference type="PROSITE" id="PS00658">
    <property type="entry name" value="FORK_HEAD_2"/>
    <property type="match status" value="1"/>
</dbReference>
<dbReference type="Gene3D" id="1.10.10.10">
    <property type="entry name" value="Winged helix-like DNA-binding domain superfamily/Winged helix DNA-binding domain"/>
    <property type="match status" value="1"/>
</dbReference>
<feature type="compositionally biased region" description="Polar residues" evidence="17">
    <location>
        <begin position="254"/>
        <end position="263"/>
    </location>
</feature>
<dbReference type="GO" id="GO:0008340">
    <property type="term" value="P:determination of adult lifespan"/>
    <property type="evidence" value="ECO:0007669"/>
    <property type="project" value="UniProtKB-ARBA"/>
</dbReference>
<dbReference type="RefSeq" id="XP_037891724.1">
    <property type="nucleotide sequence ID" value="XM_038035796.1"/>
</dbReference>
<keyword evidence="11" id="KW-0804">Transcription</keyword>
<dbReference type="PANTHER" id="PTHR45767">
    <property type="entry name" value="FORKHEAD BOX PROTEIN O"/>
    <property type="match status" value="1"/>
</dbReference>
<dbReference type="GO" id="GO:0001228">
    <property type="term" value="F:DNA-binding transcription activator activity, RNA polymerase II-specific"/>
    <property type="evidence" value="ECO:0007669"/>
    <property type="project" value="UniProtKB-ARBA"/>
</dbReference>
<evidence type="ECO:0000313" key="20">
    <source>
        <dbReference type="RefSeq" id="XP_037891722.1"/>
    </source>
</evidence>
<evidence type="ECO:0000256" key="15">
    <source>
        <dbReference type="ARBA" id="ARBA00039893"/>
    </source>
</evidence>
<dbReference type="GO" id="GO:0042594">
    <property type="term" value="P:response to starvation"/>
    <property type="evidence" value="ECO:0007669"/>
    <property type="project" value="UniProtKB-ARBA"/>
</dbReference>
<dbReference type="GO" id="GO:0000978">
    <property type="term" value="F:RNA polymerase II cis-regulatory region sequence-specific DNA binding"/>
    <property type="evidence" value="ECO:0007669"/>
    <property type="project" value="TreeGrafter"/>
</dbReference>
<comment type="subunit">
    <text evidence="14">Interacts with melt.</text>
</comment>
<evidence type="ECO:0000256" key="2">
    <source>
        <dbReference type="ARBA" id="ARBA00004496"/>
    </source>
</evidence>
<dbReference type="GO" id="GO:0010883">
    <property type="term" value="P:regulation of lipid storage"/>
    <property type="evidence" value="ECO:0007669"/>
    <property type="project" value="UniProtKB-ARBA"/>
</dbReference>
<evidence type="ECO:0000256" key="12">
    <source>
        <dbReference type="ARBA" id="ARBA00023242"/>
    </source>
</evidence>
<feature type="region of interest" description="Disordered" evidence="17">
    <location>
        <begin position="216"/>
        <end position="266"/>
    </location>
</feature>
<dbReference type="InterPro" id="IPR036388">
    <property type="entry name" value="WH-like_DNA-bd_sf"/>
</dbReference>
<dbReference type="GO" id="GO:0031349">
    <property type="term" value="P:positive regulation of defense response"/>
    <property type="evidence" value="ECO:0007669"/>
    <property type="project" value="UniProtKB-ARBA"/>
</dbReference>
<evidence type="ECO:0000256" key="5">
    <source>
        <dbReference type="ARBA" id="ARBA00022553"/>
    </source>
</evidence>
<feature type="compositionally biased region" description="Polar residues" evidence="17">
    <location>
        <begin position="219"/>
        <end position="230"/>
    </location>
</feature>
<evidence type="ECO:0000256" key="14">
    <source>
        <dbReference type="ARBA" id="ARBA00038846"/>
    </source>
</evidence>
<evidence type="ECO:0000313" key="19">
    <source>
        <dbReference type="Proteomes" id="UP000092443"/>
    </source>
</evidence>
<feature type="compositionally biased region" description="Polar residues" evidence="17">
    <location>
        <begin position="61"/>
        <end position="85"/>
    </location>
</feature>
<evidence type="ECO:0000256" key="8">
    <source>
        <dbReference type="ARBA" id="ARBA00023015"/>
    </source>
</evidence>
<dbReference type="SMART" id="SM00339">
    <property type="entry name" value="FH"/>
    <property type="match status" value="1"/>
</dbReference>
<feature type="domain" description="Fork-head" evidence="18">
    <location>
        <begin position="93"/>
        <end position="199"/>
    </location>
</feature>
<proteinExistence type="predicted"/>
<evidence type="ECO:0000256" key="3">
    <source>
        <dbReference type="ARBA" id="ARBA00022473"/>
    </source>
</evidence>
<evidence type="ECO:0000256" key="9">
    <source>
        <dbReference type="ARBA" id="ARBA00023125"/>
    </source>
</evidence>
<dbReference type="Proteomes" id="UP000092443">
    <property type="component" value="Unplaced"/>
</dbReference>